<dbReference type="Pfam" id="PF05699">
    <property type="entry name" value="Dimer_Tnp_hAT"/>
    <property type="match status" value="1"/>
</dbReference>
<dbReference type="InterPro" id="IPR008906">
    <property type="entry name" value="HATC_C_dom"/>
</dbReference>
<dbReference type="PANTHER" id="PTHR45749:SF21">
    <property type="entry name" value="DUF4371 DOMAIN-CONTAINING PROTEIN"/>
    <property type="match status" value="1"/>
</dbReference>
<dbReference type="AlphaFoldDB" id="A0AAV0WM79"/>
<evidence type="ECO:0000313" key="2">
    <source>
        <dbReference type="EMBL" id="CAI6356928.1"/>
    </source>
</evidence>
<comment type="caution">
    <text evidence="2">The sequence shown here is derived from an EMBL/GenBank/DDBJ whole genome shotgun (WGS) entry which is preliminary data.</text>
</comment>
<organism evidence="2 3">
    <name type="scientific">Macrosiphum euphorbiae</name>
    <name type="common">potato aphid</name>
    <dbReference type="NCBI Taxonomy" id="13131"/>
    <lineage>
        <taxon>Eukaryota</taxon>
        <taxon>Metazoa</taxon>
        <taxon>Ecdysozoa</taxon>
        <taxon>Arthropoda</taxon>
        <taxon>Hexapoda</taxon>
        <taxon>Insecta</taxon>
        <taxon>Pterygota</taxon>
        <taxon>Neoptera</taxon>
        <taxon>Paraneoptera</taxon>
        <taxon>Hemiptera</taxon>
        <taxon>Sternorrhyncha</taxon>
        <taxon>Aphidomorpha</taxon>
        <taxon>Aphidoidea</taxon>
        <taxon>Aphididae</taxon>
        <taxon>Macrosiphini</taxon>
        <taxon>Macrosiphum</taxon>
    </lineage>
</organism>
<feature type="domain" description="HAT C-terminal dimerisation" evidence="1">
    <location>
        <begin position="46"/>
        <end position="115"/>
    </location>
</feature>
<gene>
    <name evidence="2" type="ORF">MEUPH1_LOCUS12610</name>
</gene>
<accession>A0AAV0WM79</accession>
<protein>
    <recommendedName>
        <fullName evidence="1">HAT C-terminal dimerisation domain-containing protein</fullName>
    </recommendedName>
</protein>
<proteinExistence type="predicted"/>
<dbReference type="EMBL" id="CARXXK010000002">
    <property type="protein sequence ID" value="CAI6356928.1"/>
    <property type="molecule type" value="Genomic_DNA"/>
</dbReference>
<name>A0AAV0WM79_9HEMI</name>
<dbReference type="GO" id="GO:0046983">
    <property type="term" value="F:protein dimerization activity"/>
    <property type="evidence" value="ECO:0007669"/>
    <property type="project" value="InterPro"/>
</dbReference>
<keyword evidence="3" id="KW-1185">Reference proteome</keyword>
<dbReference type="Proteomes" id="UP001160148">
    <property type="component" value="Unassembled WGS sequence"/>
</dbReference>
<sequence length="139" mass="15657">MPDEEIRKHRQDLQIILTDGEDKDIDAIDLFEELLILREMVDNNMTAIQTLTLVKKSLGSFSNVEVALRILLTIPIASAGAERSFSKLKLIKHFLRNSLSQFKLAGLALIDIESEIGDSLSLENILDTFAAQKARKKMF</sequence>
<reference evidence="2 3" key="1">
    <citation type="submission" date="2023-01" db="EMBL/GenBank/DDBJ databases">
        <authorList>
            <person name="Whitehead M."/>
        </authorList>
    </citation>
    <scope>NUCLEOTIDE SEQUENCE [LARGE SCALE GENOMIC DNA]</scope>
</reference>
<evidence type="ECO:0000313" key="3">
    <source>
        <dbReference type="Proteomes" id="UP001160148"/>
    </source>
</evidence>
<evidence type="ECO:0000259" key="1">
    <source>
        <dbReference type="Pfam" id="PF05699"/>
    </source>
</evidence>
<dbReference type="PANTHER" id="PTHR45749">
    <property type="match status" value="1"/>
</dbReference>